<evidence type="ECO:0000313" key="8">
    <source>
        <dbReference type="Proteomes" id="UP000195386"/>
    </source>
</evidence>
<dbReference type="EMBL" id="NFII01000024">
    <property type="protein sequence ID" value="OUN98596.1"/>
    <property type="molecule type" value="Genomic_DNA"/>
</dbReference>
<dbReference type="InterPro" id="IPR050953">
    <property type="entry name" value="N4_N6_ade-DNA_methylase"/>
</dbReference>
<keyword evidence="2 7" id="KW-0489">Methyltransferase</keyword>
<dbReference type="GO" id="GO:0006304">
    <property type="term" value="P:DNA modification"/>
    <property type="evidence" value="ECO:0007669"/>
    <property type="project" value="InterPro"/>
</dbReference>
<dbReference type="SUPFAM" id="SSF53335">
    <property type="entry name" value="S-adenosyl-L-methionine-dependent methyltransferases"/>
    <property type="match status" value="1"/>
</dbReference>
<organism evidence="7 8">
    <name type="scientific">Bacteroides clarus</name>
    <dbReference type="NCBI Taxonomy" id="626929"/>
    <lineage>
        <taxon>Bacteria</taxon>
        <taxon>Pseudomonadati</taxon>
        <taxon>Bacteroidota</taxon>
        <taxon>Bacteroidia</taxon>
        <taxon>Bacteroidales</taxon>
        <taxon>Bacteroidaceae</taxon>
        <taxon>Bacteroides</taxon>
    </lineage>
</organism>
<dbReference type="GO" id="GO:0003676">
    <property type="term" value="F:nucleic acid binding"/>
    <property type="evidence" value="ECO:0007669"/>
    <property type="project" value="InterPro"/>
</dbReference>
<dbReference type="Pfam" id="PF07669">
    <property type="entry name" value="Eco57I"/>
    <property type="match status" value="1"/>
</dbReference>
<dbReference type="PANTHER" id="PTHR33841">
    <property type="entry name" value="DNA METHYLTRANSFERASE YEEA-RELATED"/>
    <property type="match status" value="1"/>
</dbReference>
<keyword evidence="4" id="KW-0949">S-adenosyl-L-methionine</keyword>
<dbReference type="PRINTS" id="PR00507">
    <property type="entry name" value="N12N6MTFRASE"/>
</dbReference>
<evidence type="ECO:0000259" key="6">
    <source>
        <dbReference type="Pfam" id="PF07669"/>
    </source>
</evidence>
<dbReference type="InterPro" id="IPR029063">
    <property type="entry name" value="SAM-dependent_MTases_sf"/>
</dbReference>
<dbReference type="PANTHER" id="PTHR33841:SF1">
    <property type="entry name" value="DNA METHYLTRANSFERASE A"/>
    <property type="match status" value="1"/>
</dbReference>
<name>A0A1Y3YLI5_9BACE</name>
<dbReference type="Gene3D" id="3.40.50.150">
    <property type="entry name" value="Vaccinia Virus protein VP39"/>
    <property type="match status" value="1"/>
</dbReference>
<sequence>MQNDNIYNQLGYTSEFLTANSEIANLYPDYGDLVKLEVDKFYFSGNHPAVLFVNIKSFSSNDELRRIAAIQHKAWNYRKVILLFALSETEIRIYNCYEKPTYIKENDDINLKLNPAELLRYDTTSSDVDTLNILVEIFSRIGVDNGLLWTEQPEIRKKIDLQNRIDAYLVKSLIETANALEKDGLNKKVIHSLLMRSLFILFLEDKGAANEAGLYTKIKSDCSSYFDILDSKEATYKLFEEVQIHFNGNVTPVLPNEKELVTDNHLKLIKRCFIDGNISDNETLFKNWRLFNFEIIQIELLSEIYENFLGELRHERGQFYTPYNLVELILSDTLPISNSNYNVKILDPACGSGIFLVESYKRLIKRWKKANNTNKISFENLKNLLLDNIYGIEIDETAIKVAAFSLYLALIDELDPKTLWIETNYQLPYLIFDSEDTNIQNQGCNLWRKDTIGEVDTNLFPKVDLVIGNPPFGKNISLASVKDYCIKHKFAKEFVLPFIHKSVEFCPAGKIALIFNSKVLTNTQKPYQNFRKWLFNANYIEKVYNLSIFRKTPKSFGGQLFASAVGPVSIVYFQPNSPETISDTIEYWAPKTYVKSNIVDGVIIDRSDIKDLPREECQNPNSKIWKIALWGDYHSFNLIKKLQRRTLKKFFENNTEWIYGRGLNADSDNPDFIPEYIIKTESIERYRTNVDSAIIRNTKFYRDNNKNLFLPPFILFKQGQHKTEIACSLFEKEAYCTTGAFAINSNNIQDKKVLVSFLNSDIVKFYLFLSASSWGIEREQVFLNELLELPSPFTSLCSPTIKNKISNYFDDIVSKKSQFFNNDDITEIERLIFDEFVKCLSLTERDKIIINDTLVFNLGLFKNGHSSIGFKRTLLSENKLYAQILCNDINSFLHSSKTKVYAKIYDVQSNDPLNLVILHFGKEIKEIEIKNISELRKQLQEIDQYTIQKKAHSIYVQKYIKYYDKDTVYLIKPNQKRFWTRTQAMEDASSLIADIINMAK</sequence>
<dbReference type="InterPro" id="IPR011639">
    <property type="entry name" value="MethylTrfase_TaqI-like_dom"/>
</dbReference>
<dbReference type="PROSITE" id="PS00092">
    <property type="entry name" value="N6_MTASE"/>
    <property type="match status" value="1"/>
</dbReference>
<dbReference type="AlphaFoldDB" id="A0A1Y3YLI5"/>
<evidence type="ECO:0000256" key="1">
    <source>
        <dbReference type="ARBA" id="ARBA00011900"/>
    </source>
</evidence>
<evidence type="ECO:0000256" key="2">
    <source>
        <dbReference type="ARBA" id="ARBA00022603"/>
    </source>
</evidence>
<dbReference type="GO" id="GO:0009007">
    <property type="term" value="F:site-specific DNA-methyltransferase (adenine-specific) activity"/>
    <property type="evidence" value="ECO:0007669"/>
    <property type="project" value="UniProtKB-EC"/>
</dbReference>
<comment type="catalytic activity">
    <reaction evidence="5">
        <text>a 2'-deoxyadenosine in DNA + S-adenosyl-L-methionine = an N(6)-methyl-2'-deoxyadenosine in DNA + S-adenosyl-L-homocysteine + H(+)</text>
        <dbReference type="Rhea" id="RHEA:15197"/>
        <dbReference type="Rhea" id="RHEA-COMP:12418"/>
        <dbReference type="Rhea" id="RHEA-COMP:12419"/>
        <dbReference type="ChEBI" id="CHEBI:15378"/>
        <dbReference type="ChEBI" id="CHEBI:57856"/>
        <dbReference type="ChEBI" id="CHEBI:59789"/>
        <dbReference type="ChEBI" id="CHEBI:90615"/>
        <dbReference type="ChEBI" id="CHEBI:90616"/>
        <dbReference type="EC" id="2.1.1.72"/>
    </reaction>
</comment>
<reference evidence="8" key="1">
    <citation type="submission" date="2017-04" db="EMBL/GenBank/DDBJ databases">
        <title>Function of individual gut microbiota members based on whole genome sequencing of pure cultures obtained from chicken caecum.</title>
        <authorList>
            <person name="Medvecky M."/>
            <person name="Cejkova D."/>
            <person name="Polansky O."/>
            <person name="Karasova D."/>
            <person name="Kubasova T."/>
            <person name="Cizek A."/>
            <person name="Rychlik I."/>
        </authorList>
    </citation>
    <scope>NUCLEOTIDE SEQUENCE [LARGE SCALE GENOMIC DNA]</scope>
    <source>
        <strain evidence="8">An43</strain>
    </source>
</reference>
<gene>
    <name evidence="7" type="ORF">B5F97_16870</name>
</gene>
<evidence type="ECO:0000256" key="3">
    <source>
        <dbReference type="ARBA" id="ARBA00022679"/>
    </source>
</evidence>
<dbReference type="GO" id="GO:0032259">
    <property type="term" value="P:methylation"/>
    <property type="evidence" value="ECO:0007669"/>
    <property type="project" value="UniProtKB-KW"/>
</dbReference>
<protein>
    <recommendedName>
        <fullName evidence="1">site-specific DNA-methyltransferase (adenine-specific)</fullName>
        <ecNumber evidence="1">2.1.1.72</ecNumber>
    </recommendedName>
</protein>
<evidence type="ECO:0000313" key="7">
    <source>
        <dbReference type="EMBL" id="OUN98596.1"/>
    </source>
</evidence>
<feature type="domain" description="Type II methyltransferase M.TaqI-like" evidence="6">
    <location>
        <begin position="388"/>
        <end position="546"/>
    </location>
</feature>
<dbReference type="InterPro" id="IPR002052">
    <property type="entry name" value="DNA_methylase_N6_adenine_CS"/>
</dbReference>
<dbReference type="RefSeq" id="WP_087426966.1">
    <property type="nucleotide sequence ID" value="NZ_NFII01000024.1"/>
</dbReference>
<proteinExistence type="predicted"/>
<comment type="caution">
    <text evidence="7">The sequence shown here is derived from an EMBL/GenBank/DDBJ whole genome shotgun (WGS) entry which is preliminary data.</text>
</comment>
<evidence type="ECO:0000256" key="5">
    <source>
        <dbReference type="ARBA" id="ARBA00047942"/>
    </source>
</evidence>
<accession>A0A1Y3YLI5</accession>
<keyword evidence="3 7" id="KW-0808">Transferase</keyword>
<dbReference type="EC" id="2.1.1.72" evidence="1"/>
<dbReference type="Proteomes" id="UP000195386">
    <property type="component" value="Unassembled WGS sequence"/>
</dbReference>
<evidence type="ECO:0000256" key="4">
    <source>
        <dbReference type="ARBA" id="ARBA00022691"/>
    </source>
</evidence>